<dbReference type="GO" id="GO:0051224">
    <property type="term" value="P:negative regulation of protein transport"/>
    <property type="evidence" value="ECO:0007669"/>
    <property type="project" value="UniProtKB-UniRule"/>
</dbReference>
<dbReference type="PANTHER" id="PTHR38603">
    <property type="entry name" value="CHAPERONE NAPD"/>
    <property type="match status" value="1"/>
</dbReference>
<keyword evidence="3 4" id="KW-0143">Chaperone</keyword>
<keyword evidence="6" id="KW-1185">Reference proteome</keyword>
<keyword evidence="2 4" id="KW-0963">Cytoplasm</keyword>
<evidence type="ECO:0000313" key="6">
    <source>
        <dbReference type="Proteomes" id="UP000256599"/>
    </source>
</evidence>
<dbReference type="RefSeq" id="WP_104699318.1">
    <property type="nucleotide sequence ID" value="NZ_FZPP01000004.1"/>
</dbReference>
<organism evidence="5 6">
    <name type="scientific">Helicobacter marmotae</name>
    <dbReference type="NCBI Taxonomy" id="152490"/>
    <lineage>
        <taxon>Bacteria</taxon>
        <taxon>Pseudomonadati</taxon>
        <taxon>Campylobacterota</taxon>
        <taxon>Epsilonproteobacteria</taxon>
        <taxon>Campylobacterales</taxon>
        <taxon>Helicobacteraceae</taxon>
        <taxon>Helicobacter</taxon>
    </lineage>
</organism>
<proteinExistence type="inferred from homology"/>
<dbReference type="EMBL" id="NXLR01000003">
    <property type="protein sequence ID" value="RDU60528.1"/>
    <property type="molecule type" value="Genomic_DNA"/>
</dbReference>
<sequence>MNISSIVVKTTQEDYLSVRAQIEQIEGCEIYIEDNQSQQIIVVLEAPSTQEEIAINKHLESLKGVVSANMHYTYQEDELNAELKTNEQGICEFLNDTSIPAEQMNYAGSVAYLMGKKRAK</sequence>
<comment type="subunit">
    <text evidence="4">Interacts with the cytoplasmic NapA precursor.</text>
</comment>
<comment type="function">
    <text evidence="4">Chaperone for NapA, the catalytic subunit of the periplasmic nitrate reductase. It binds directly and specifically to the twin-arginine signal peptide of NapA, preventing premature interaction with the Tat translocase and premature export.</text>
</comment>
<dbReference type="Proteomes" id="UP000256599">
    <property type="component" value="Unassembled WGS sequence"/>
</dbReference>
<evidence type="ECO:0000313" key="5">
    <source>
        <dbReference type="EMBL" id="RDU60528.1"/>
    </source>
</evidence>
<dbReference type="AlphaFoldDB" id="A0A3D8I5W3"/>
<evidence type="ECO:0000256" key="3">
    <source>
        <dbReference type="ARBA" id="ARBA00023186"/>
    </source>
</evidence>
<dbReference type="InterPro" id="IPR005623">
    <property type="entry name" value="Chaperone_NapD_NO3_reduct"/>
</dbReference>
<dbReference type="GO" id="GO:0005048">
    <property type="term" value="F:signal sequence binding"/>
    <property type="evidence" value="ECO:0007669"/>
    <property type="project" value="UniProtKB-UniRule"/>
</dbReference>
<evidence type="ECO:0000256" key="1">
    <source>
        <dbReference type="ARBA" id="ARBA00004496"/>
    </source>
</evidence>
<dbReference type="PANTHER" id="PTHR38603:SF1">
    <property type="entry name" value="CHAPERONE NAPD"/>
    <property type="match status" value="1"/>
</dbReference>
<evidence type="ECO:0000256" key="4">
    <source>
        <dbReference type="HAMAP-Rule" id="MF_02200"/>
    </source>
</evidence>
<dbReference type="HAMAP" id="MF_02200">
    <property type="entry name" value="NapD"/>
    <property type="match status" value="1"/>
</dbReference>
<evidence type="ECO:0000256" key="2">
    <source>
        <dbReference type="ARBA" id="ARBA00022490"/>
    </source>
</evidence>
<dbReference type="GO" id="GO:0005737">
    <property type="term" value="C:cytoplasm"/>
    <property type="evidence" value="ECO:0007669"/>
    <property type="project" value="UniProtKB-SubCell"/>
</dbReference>
<reference evidence="5 6" key="1">
    <citation type="submission" date="2018-04" db="EMBL/GenBank/DDBJ databases">
        <title>Novel Campyloabacter and Helicobacter Species and Strains.</title>
        <authorList>
            <person name="Mannion A.J."/>
            <person name="Shen Z."/>
            <person name="Fox J.G."/>
        </authorList>
    </citation>
    <scope>NUCLEOTIDE SEQUENCE [LARGE SCALE GENOMIC DNA]</scope>
    <source>
        <strain evidence="5 6">MIT 98-6070</strain>
    </source>
</reference>
<name>A0A3D8I5W3_9HELI</name>
<protein>
    <recommendedName>
        <fullName evidence="4">Chaperone NapD</fullName>
    </recommendedName>
    <alternativeName>
        <fullName evidence="4">NapA signal peptide-binding chaperone NapD</fullName>
    </alternativeName>
</protein>
<dbReference type="Gene3D" id="3.30.70.920">
    <property type="match status" value="1"/>
</dbReference>
<comment type="subcellular location">
    <subcellularLocation>
        <location evidence="1 4">Cytoplasm</location>
    </subcellularLocation>
</comment>
<dbReference type="PIRSF" id="PIRSF020431">
    <property type="entry name" value="UCP020431_NapD"/>
    <property type="match status" value="1"/>
</dbReference>
<comment type="similarity">
    <text evidence="4">Belongs to the NapD family.</text>
</comment>
<dbReference type="OrthoDB" id="1120071at2"/>
<comment type="caution">
    <text evidence="5">The sequence shown here is derived from an EMBL/GenBank/DDBJ whole genome shotgun (WGS) entry which is preliminary data.</text>
</comment>
<gene>
    <name evidence="4" type="primary">napD</name>
    <name evidence="5" type="ORF">CQA63_02985</name>
</gene>
<accession>A0A3D8I5W3</accession>
<dbReference type="Pfam" id="PF03927">
    <property type="entry name" value="NapD"/>
    <property type="match status" value="1"/>
</dbReference>